<dbReference type="RefSeq" id="XP_007768346.1">
    <property type="nucleotide sequence ID" value="XM_007770156.1"/>
</dbReference>
<proteinExistence type="inferred from homology"/>
<dbReference type="PANTHER" id="PTHR11913">
    <property type="entry name" value="COFILIN-RELATED"/>
    <property type="match status" value="1"/>
</dbReference>
<dbReference type="AlphaFoldDB" id="A0A5M3MP61"/>
<dbReference type="GO" id="GO:0015629">
    <property type="term" value="C:actin cytoskeleton"/>
    <property type="evidence" value="ECO:0007669"/>
    <property type="project" value="InterPro"/>
</dbReference>
<dbReference type="GO" id="GO:0030042">
    <property type="term" value="P:actin filament depolymerization"/>
    <property type="evidence" value="ECO:0007669"/>
    <property type="project" value="InterPro"/>
</dbReference>
<evidence type="ECO:0000313" key="7">
    <source>
        <dbReference type="EMBL" id="EIW80883.1"/>
    </source>
</evidence>
<reference evidence="8" key="1">
    <citation type="journal article" date="2012" name="Science">
        <title>The Paleozoic origin of enzymatic lignin decomposition reconstructed from 31 fungal genomes.</title>
        <authorList>
            <person name="Floudas D."/>
            <person name="Binder M."/>
            <person name="Riley R."/>
            <person name="Barry K."/>
            <person name="Blanchette R.A."/>
            <person name="Henrissat B."/>
            <person name="Martinez A.T."/>
            <person name="Otillar R."/>
            <person name="Spatafora J.W."/>
            <person name="Yadav J.S."/>
            <person name="Aerts A."/>
            <person name="Benoit I."/>
            <person name="Boyd A."/>
            <person name="Carlson A."/>
            <person name="Copeland A."/>
            <person name="Coutinho P.M."/>
            <person name="de Vries R.P."/>
            <person name="Ferreira P."/>
            <person name="Findley K."/>
            <person name="Foster B."/>
            <person name="Gaskell J."/>
            <person name="Glotzer D."/>
            <person name="Gorecki P."/>
            <person name="Heitman J."/>
            <person name="Hesse C."/>
            <person name="Hori C."/>
            <person name="Igarashi K."/>
            <person name="Jurgens J.A."/>
            <person name="Kallen N."/>
            <person name="Kersten P."/>
            <person name="Kohler A."/>
            <person name="Kuees U."/>
            <person name="Kumar T.K.A."/>
            <person name="Kuo A."/>
            <person name="LaButti K."/>
            <person name="Larrondo L.F."/>
            <person name="Lindquist E."/>
            <person name="Ling A."/>
            <person name="Lombard V."/>
            <person name="Lucas S."/>
            <person name="Lundell T."/>
            <person name="Martin R."/>
            <person name="McLaughlin D.J."/>
            <person name="Morgenstern I."/>
            <person name="Morin E."/>
            <person name="Murat C."/>
            <person name="Nagy L.G."/>
            <person name="Nolan M."/>
            <person name="Ohm R.A."/>
            <person name="Patyshakuliyeva A."/>
            <person name="Rokas A."/>
            <person name="Ruiz-Duenas F.J."/>
            <person name="Sabat G."/>
            <person name="Salamov A."/>
            <person name="Samejima M."/>
            <person name="Schmutz J."/>
            <person name="Slot J.C."/>
            <person name="St John F."/>
            <person name="Stenlid J."/>
            <person name="Sun H."/>
            <person name="Sun S."/>
            <person name="Syed K."/>
            <person name="Tsang A."/>
            <person name="Wiebenga A."/>
            <person name="Young D."/>
            <person name="Pisabarro A."/>
            <person name="Eastwood D.C."/>
            <person name="Martin F."/>
            <person name="Cullen D."/>
            <person name="Grigoriev I.V."/>
            <person name="Hibbett D.S."/>
        </authorList>
    </citation>
    <scope>NUCLEOTIDE SEQUENCE [LARGE SCALE GENOMIC DNA]</scope>
    <source>
        <strain evidence="8">RWD-64-598 SS2</strain>
    </source>
</reference>
<dbReference type="PROSITE" id="PS51263">
    <property type="entry name" value="ADF_H"/>
    <property type="match status" value="1"/>
</dbReference>
<comment type="caution">
    <text evidence="7">The sequence shown here is derived from an EMBL/GenBank/DDBJ whole genome shotgun (WGS) entry which is preliminary data.</text>
</comment>
<dbReference type="InterPro" id="IPR029006">
    <property type="entry name" value="ADF-H/Gelsolin-like_dom_sf"/>
</dbReference>
<dbReference type="GO" id="GO:0016363">
    <property type="term" value="C:nuclear matrix"/>
    <property type="evidence" value="ECO:0007669"/>
    <property type="project" value="UniProtKB-SubCell"/>
</dbReference>
<dbReference type="InterPro" id="IPR017904">
    <property type="entry name" value="ADF/Cofilin"/>
</dbReference>
<evidence type="ECO:0000259" key="6">
    <source>
        <dbReference type="PROSITE" id="PS51263"/>
    </source>
</evidence>
<dbReference type="Pfam" id="PF00241">
    <property type="entry name" value="Cofilin_ADF"/>
    <property type="match status" value="1"/>
</dbReference>
<dbReference type="OrthoDB" id="10249245at2759"/>
<comment type="similarity">
    <text evidence="2">Belongs to the actin-binding proteins ADF family.</text>
</comment>
<comment type="subcellular location">
    <subcellularLocation>
        <location evidence="1">Nucleus matrix</location>
    </subcellularLocation>
</comment>
<keyword evidence="8" id="KW-1185">Reference proteome</keyword>
<evidence type="ECO:0000256" key="2">
    <source>
        <dbReference type="ARBA" id="ARBA00006844"/>
    </source>
</evidence>
<dbReference type="GeneID" id="19210341"/>
<dbReference type="GO" id="GO:0003779">
    <property type="term" value="F:actin binding"/>
    <property type="evidence" value="ECO:0007669"/>
    <property type="project" value="UniProtKB-KW"/>
</dbReference>
<evidence type="ECO:0000256" key="4">
    <source>
        <dbReference type="ARBA" id="ARBA00023203"/>
    </source>
</evidence>
<name>A0A5M3MP61_CONPW</name>
<evidence type="ECO:0000313" key="8">
    <source>
        <dbReference type="Proteomes" id="UP000053558"/>
    </source>
</evidence>
<dbReference type="Gene3D" id="3.40.20.10">
    <property type="entry name" value="Severin"/>
    <property type="match status" value="1"/>
</dbReference>
<dbReference type="CDD" id="cd11286">
    <property type="entry name" value="ADF_cofilin_like"/>
    <property type="match status" value="1"/>
</dbReference>
<dbReference type="SMART" id="SM00102">
    <property type="entry name" value="ADF"/>
    <property type="match status" value="1"/>
</dbReference>
<protein>
    <recommendedName>
        <fullName evidence="3">Cofilin</fullName>
    </recommendedName>
    <alternativeName>
        <fullName evidence="5">Actin-depolymerizing factor 1</fullName>
    </alternativeName>
</protein>
<dbReference type="PRINTS" id="PR00006">
    <property type="entry name" value="COFILIN"/>
</dbReference>
<dbReference type="OMA" id="ITFYSWS"/>
<organism evidence="7 8">
    <name type="scientific">Coniophora puteana (strain RWD-64-598)</name>
    <name type="common">Brown rot fungus</name>
    <dbReference type="NCBI Taxonomy" id="741705"/>
    <lineage>
        <taxon>Eukaryota</taxon>
        <taxon>Fungi</taxon>
        <taxon>Dikarya</taxon>
        <taxon>Basidiomycota</taxon>
        <taxon>Agaricomycotina</taxon>
        <taxon>Agaricomycetes</taxon>
        <taxon>Agaricomycetidae</taxon>
        <taxon>Boletales</taxon>
        <taxon>Coniophorineae</taxon>
        <taxon>Coniophoraceae</taxon>
        <taxon>Coniophora</taxon>
    </lineage>
</organism>
<dbReference type="Proteomes" id="UP000053558">
    <property type="component" value="Unassembled WGS sequence"/>
</dbReference>
<dbReference type="EMBL" id="JH711578">
    <property type="protein sequence ID" value="EIW80883.1"/>
    <property type="molecule type" value="Genomic_DNA"/>
</dbReference>
<dbReference type="SUPFAM" id="SSF55753">
    <property type="entry name" value="Actin depolymerizing proteins"/>
    <property type="match status" value="1"/>
</dbReference>
<gene>
    <name evidence="7" type="ORF">CONPUDRAFT_82013</name>
</gene>
<sequence>MASGVSVDPACLSTYQALKNPTSAKKSGQSPLKYVLFSLNDKLTEIVVAQTAETGQDYDSFVKALPETHCRWAVFDFQYDQGEGQRNKLVFYSWSPDDAKIKEKMVYASSKDALRRALDGIQIEIQATAFDEVAEEAVLERITRGR</sequence>
<evidence type="ECO:0000256" key="5">
    <source>
        <dbReference type="ARBA" id="ARBA00032427"/>
    </source>
</evidence>
<dbReference type="KEGG" id="cput:CONPUDRAFT_82013"/>
<feature type="domain" description="ADF-H" evidence="6">
    <location>
        <begin position="2"/>
        <end position="143"/>
    </location>
</feature>
<keyword evidence="4" id="KW-0009">Actin-binding</keyword>
<evidence type="ECO:0000256" key="3">
    <source>
        <dbReference type="ARBA" id="ARBA00015630"/>
    </source>
</evidence>
<dbReference type="InterPro" id="IPR002108">
    <property type="entry name" value="ADF-H"/>
</dbReference>
<accession>A0A5M3MP61</accession>
<evidence type="ECO:0000256" key="1">
    <source>
        <dbReference type="ARBA" id="ARBA00004109"/>
    </source>
</evidence>